<protein>
    <submittedName>
        <fullName evidence="2">Techylectin-5A</fullName>
    </submittedName>
</protein>
<sequence>DGMRYHNGKRFATPDKDFLSGASVLQGAWWINQWSFCHLNGIYIPGVVSPRAIHWYLWRENKGLEHVEMKVRPRHSKVKY</sequence>
<dbReference type="Gene3D" id="3.90.215.10">
    <property type="entry name" value="Gamma Fibrinogen, chain A, domain 1"/>
    <property type="match status" value="1"/>
</dbReference>
<proteinExistence type="predicted"/>
<dbReference type="InterPro" id="IPR002181">
    <property type="entry name" value="Fibrinogen_a/b/g_C_dom"/>
</dbReference>
<organism evidence="2 3">
    <name type="scientific">Caerostris darwini</name>
    <dbReference type="NCBI Taxonomy" id="1538125"/>
    <lineage>
        <taxon>Eukaryota</taxon>
        <taxon>Metazoa</taxon>
        <taxon>Ecdysozoa</taxon>
        <taxon>Arthropoda</taxon>
        <taxon>Chelicerata</taxon>
        <taxon>Arachnida</taxon>
        <taxon>Araneae</taxon>
        <taxon>Araneomorphae</taxon>
        <taxon>Entelegynae</taxon>
        <taxon>Araneoidea</taxon>
        <taxon>Araneidae</taxon>
        <taxon>Caerostris</taxon>
    </lineage>
</organism>
<dbReference type="Pfam" id="PF00147">
    <property type="entry name" value="Fibrinogen_C"/>
    <property type="match status" value="1"/>
</dbReference>
<comment type="caution">
    <text evidence="2">The sequence shown here is derived from an EMBL/GenBank/DDBJ whole genome shotgun (WGS) entry which is preliminary data.</text>
</comment>
<dbReference type="Proteomes" id="UP001054837">
    <property type="component" value="Unassembled WGS sequence"/>
</dbReference>
<dbReference type="InterPro" id="IPR036056">
    <property type="entry name" value="Fibrinogen-like_C"/>
</dbReference>
<feature type="non-terminal residue" evidence="2">
    <location>
        <position position="1"/>
    </location>
</feature>
<evidence type="ECO:0000313" key="3">
    <source>
        <dbReference type="Proteomes" id="UP001054837"/>
    </source>
</evidence>
<gene>
    <name evidence="2" type="primary">TL5A_23</name>
    <name evidence="2" type="ORF">CDAR_51621</name>
</gene>
<reference evidence="2 3" key="1">
    <citation type="submission" date="2021-06" db="EMBL/GenBank/DDBJ databases">
        <title>Caerostris darwini draft genome.</title>
        <authorList>
            <person name="Kono N."/>
            <person name="Arakawa K."/>
        </authorList>
    </citation>
    <scope>NUCLEOTIDE SEQUENCE [LARGE SCALE GENOMIC DNA]</scope>
</reference>
<name>A0AAV4RPT4_9ARAC</name>
<feature type="domain" description="Fibrinogen C-terminal" evidence="1">
    <location>
        <begin position="2"/>
        <end position="74"/>
    </location>
</feature>
<dbReference type="EMBL" id="BPLQ01006430">
    <property type="protein sequence ID" value="GIY22325.1"/>
    <property type="molecule type" value="Genomic_DNA"/>
</dbReference>
<keyword evidence="3" id="KW-1185">Reference proteome</keyword>
<evidence type="ECO:0000313" key="2">
    <source>
        <dbReference type="EMBL" id="GIY22325.1"/>
    </source>
</evidence>
<dbReference type="InterPro" id="IPR014716">
    <property type="entry name" value="Fibrinogen_a/b/g_C_1"/>
</dbReference>
<accession>A0AAV4RPT4</accession>
<dbReference type="AlphaFoldDB" id="A0AAV4RPT4"/>
<evidence type="ECO:0000259" key="1">
    <source>
        <dbReference type="Pfam" id="PF00147"/>
    </source>
</evidence>
<dbReference type="SUPFAM" id="SSF56496">
    <property type="entry name" value="Fibrinogen C-terminal domain-like"/>
    <property type="match status" value="1"/>
</dbReference>